<comment type="caution">
    <text evidence="1">The sequence shown here is derived from an EMBL/GenBank/DDBJ whole genome shotgun (WGS) entry which is preliminary data.</text>
</comment>
<dbReference type="EMBL" id="VSRR010024236">
    <property type="protein sequence ID" value="MPC66073.1"/>
    <property type="molecule type" value="Genomic_DNA"/>
</dbReference>
<gene>
    <name evidence="1" type="ORF">E2C01_060217</name>
</gene>
<reference evidence="1 2" key="1">
    <citation type="submission" date="2019-05" db="EMBL/GenBank/DDBJ databases">
        <title>Another draft genome of Portunus trituberculatus and its Hox gene families provides insights of decapod evolution.</title>
        <authorList>
            <person name="Jeong J.-H."/>
            <person name="Song I."/>
            <person name="Kim S."/>
            <person name="Choi T."/>
            <person name="Kim D."/>
            <person name="Ryu S."/>
            <person name="Kim W."/>
        </authorList>
    </citation>
    <scope>NUCLEOTIDE SEQUENCE [LARGE SCALE GENOMIC DNA]</scope>
    <source>
        <tissue evidence="1">Muscle</tissue>
    </source>
</reference>
<keyword evidence="2" id="KW-1185">Reference proteome</keyword>
<organism evidence="1 2">
    <name type="scientific">Portunus trituberculatus</name>
    <name type="common">Swimming crab</name>
    <name type="synonym">Neptunus trituberculatus</name>
    <dbReference type="NCBI Taxonomy" id="210409"/>
    <lineage>
        <taxon>Eukaryota</taxon>
        <taxon>Metazoa</taxon>
        <taxon>Ecdysozoa</taxon>
        <taxon>Arthropoda</taxon>
        <taxon>Crustacea</taxon>
        <taxon>Multicrustacea</taxon>
        <taxon>Malacostraca</taxon>
        <taxon>Eumalacostraca</taxon>
        <taxon>Eucarida</taxon>
        <taxon>Decapoda</taxon>
        <taxon>Pleocyemata</taxon>
        <taxon>Brachyura</taxon>
        <taxon>Eubrachyura</taxon>
        <taxon>Portunoidea</taxon>
        <taxon>Portunidae</taxon>
        <taxon>Portuninae</taxon>
        <taxon>Portunus</taxon>
    </lineage>
</organism>
<proteinExistence type="predicted"/>
<sequence length="91" mass="10509">MRCRAKRNGWQMVSAGAKRRKVIGVSHHMEMMNSFAVLEGTEEEREKTVNEEVRTKGADDFSFPAGKMMVVSQVKHFDSAFCSKDRKRRTR</sequence>
<name>A0A5B7H7G2_PORTR</name>
<dbReference type="AlphaFoldDB" id="A0A5B7H7G2"/>
<dbReference type="Proteomes" id="UP000324222">
    <property type="component" value="Unassembled WGS sequence"/>
</dbReference>
<accession>A0A5B7H7G2</accession>
<evidence type="ECO:0000313" key="1">
    <source>
        <dbReference type="EMBL" id="MPC66073.1"/>
    </source>
</evidence>
<evidence type="ECO:0000313" key="2">
    <source>
        <dbReference type="Proteomes" id="UP000324222"/>
    </source>
</evidence>
<protein>
    <submittedName>
        <fullName evidence="1">Uncharacterized protein</fullName>
    </submittedName>
</protein>